<reference evidence="1 2" key="1">
    <citation type="submission" date="2021-06" db="EMBL/GenBank/DDBJ databases">
        <title>Caerostris extrusa draft genome.</title>
        <authorList>
            <person name="Kono N."/>
            <person name="Arakawa K."/>
        </authorList>
    </citation>
    <scope>NUCLEOTIDE SEQUENCE [LARGE SCALE GENOMIC DNA]</scope>
</reference>
<protein>
    <submittedName>
        <fullName evidence="1">Uncharacterized protein</fullName>
    </submittedName>
</protein>
<organism evidence="1 2">
    <name type="scientific">Caerostris extrusa</name>
    <name type="common">Bark spider</name>
    <name type="synonym">Caerostris bankana</name>
    <dbReference type="NCBI Taxonomy" id="172846"/>
    <lineage>
        <taxon>Eukaryota</taxon>
        <taxon>Metazoa</taxon>
        <taxon>Ecdysozoa</taxon>
        <taxon>Arthropoda</taxon>
        <taxon>Chelicerata</taxon>
        <taxon>Arachnida</taxon>
        <taxon>Araneae</taxon>
        <taxon>Araneomorphae</taxon>
        <taxon>Entelegynae</taxon>
        <taxon>Araneoidea</taxon>
        <taxon>Araneidae</taxon>
        <taxon>Caerostris</taxon>
    </lineage>
</organism>
<sequence length="139" mass="16391">MFCYPWKKKWFFHRVASLVSVLSDNSNRQRGEKGTTFIFIPMWFFRSTIFPWRLREGVSRYGSRNKWPKIGNASKTSEVFHSTLSPSLEYLINALGCIVVLCKEFKKKTVLENCLVFLLRRKFTLRMSGSLLKTFRSFS</sequence>
<dbReference type="EMBL" id="BPLR01014953">
    <property type="protein sequence ID" value="GIY72502.1"/>
    <property type="molecule type" value="Genomic_DNA"/>
</dbReference>
<name>A0AAV4VQ31_CAEEX</name>
<gene>
    <name evidence="1" type="ORF">CEXT_62781</name>
</gene>
<accession>A0AAV4VQ31</accession>
<evidence type="ECO:0000313" key="1">
    <source>
        <dbReference type="EMBL" id="GIY72502.1"/>
    </source>
</evidence>
<proteinExistence type="predicted"/>
<evidence type="ECO:0000313" key="2">
    <source>
        <dbReference type="Proteomes" id="UP001054945"/>
    </source>
</evidence>
<comment type="caution">
    <text evidence="1">The sequence shown here is derived from an EMBL/GenBank/DDBJ whole genome shotgun (WGS) entry which is preliminary data.</text>
</comment>
<dbReference type="AlphaFoldDB" id="A0AAV4VQ31"/>
<keyword evidence="2" id="KW-1185">Reference proteome</keyword>
<dbReference type="Proteomes" id="UP001054945">
    <property type="component" value="Unassembled WGS sequence"/>
</dbReference>